<comment type="caution">
    <text evidence="2">The sequence shown here is derived from an EMBL/GenBank/DDBJ whole genome shotgun (WGS) entry which is preliminary data.</text>
</comment>
<feature type="compositionally biased region" description="Low complexity" evidence="1">
    <location>
        <begin position="179"/>
        <end position="210"/>
    </location>
</feature>
<accession>A0ABN9QTU7</accession>
<reference evidence="2" key="1">
    <citation type="submission" date="2023-10" db="EMBL/GenBank/DDBJ databases">
        <authorList>
            <person name="Chen Y."/>
            <person name="Shah S."/>
            <person name="Dougan E. K."/>
            <person name="Thang M."/>
            <person name="Chan C."/>
        </authorList>
    </citation>
    <scope>NUCLEOTIDE SEQUENCE [LARGE SCALE GENOMIC DNA]</scope>
</reference>
<organism evidence="2 3">
    <name type="scientific">Prorocentrum cordatum</name>
    <dbReference type="NCBI Taxonomy" id="2364126"/>
    <lineage>
        <taxon>Eukaryota</taxon>
        <taxon>Sar</taxon>
        <taxon>Alveolata</taxon>
        <taxon>Dinophyceae</taxon>
        <taxon>Prorocentrales</taxon>
        <taxon>Prorocentraceae</taxon>
        <taxon>Prorocentrum</taxon>
    </lineage>
</organism>
<name>A0ABN9QTU7_9DINO</name>
<evidence type="ECO:0000313" key="2">
    <source>
        <dbReference type="EMBL" id="CAK0808634.1"/>
    </source>
</evidence>
<gene>
    <name evidence="2" type="ORF">PCOR1329_LOCUS14165</name>
</gene>
<feature type="region of interest" description="Disordered" evidence="1">
    <location>
        <begin position="95"/>
        <end position="276"/>
    </location>
</feature>
<feature type="compositionally biased region" description="Low complexity" evidence="1">
    <location>
        <begin position="149"/>
        <end position="159"/>
    </location>
</feature>
<protein>
    <recommendedName>
        <fullName evidence="4">SAM domain-containing protein</fullName>
    </recommendedName>
</protein>
<keyword evidence="3" id="KW-1185">Reference proteome</keyword>
<feature type="compositionally biased region" description="Low complexity" evidence="1">
    <location>
        <begin position="222"/>
        <end position="234"/>
    </location>
</feature>
<evidence type="ECO:0000313" key="3">
    <source>
        <dbReference type="Proteomes" id="UP001189429"/>
    </source>
</evidence>
<dbReference type="Proteomes" id="UP001189429">
    <property type="component" value="Unassembled WGS sequence"/>
</dbReference>
<feature type="compositionally biased region" description="Basic and acidic residues" evidence="1">
    <location>
        <begin position="112"/>
        <end position="127"/>
    </location>
</feature>
<sequence length="276" mass="28847">MLLGQMLAELGLEDFEGSFCRLGVESIEQLAEVRYEEMLELGLSKVQCHLVFAKVSEATADGEPDLPDGDLAAFGLPDGALRVVDVRDAAEASAARRAAAPPCGAPPSAGFEARRQQADRTAARGRSDSPPWRCRPPRWAARRQRRPSARTSRQPRQPSARPSGPALPATCPQRPPGAAPATKAPSTASRSPARPGPWRRAARAATAPRASRARRPRTCGTPAPGSGAGSSAARPGPPAGFHLGQAGALSTCGSQTRRRGDSCDLQAAVPDETGSI</sequence>
<evidence type="ECO:0008006" key="4">
    <source>
        <dbReference type="Google" id="ProtNLM"/>
    </source>
</evidence>
<feature type="compositionally biased region" description="Low complexity" evidence="1">
    <location>
        <begin position="95"/>
        <end position="110"/>
    </location>
</feature>
<dbReference type="EMBL" id="CAUYUJ010004224">
    <property type="protein sequence ID" value="CAK0808634.1"/>
    <property type="molecule type" value="Genomic_DNA"/>
</dbReference>
<proteinExistence type="predicted"/>
<evidence type="ECO:0000256" key="1">
    <source>
        <dbReference type="SAM" id="MobiDB-lite"/>
    </source>
</evidence>